<dbReference type="SUPFAM" id="SSF53335">
    <property type="entry name" value="S-adenosyl-L-methionine-dependent methyltransferases"/>
    <property type="match status" value="1"/>
</dbReference>
<feature type="domain" description="Ribosomal RNA large subunit methyltransferase K/L-like methyltransferase" evidence="1">
    <location>
        <begin position="46"/>
        <end position="213"/>
    </location>
</feature>
<dbReference type="EMBL" id="JADIMO010000087">
    <property type="protein sequence ID" value="MBO8445394.1"/>
    <property type="molecule type" value="Genomic_DNA"/>
</dbReference>
<organism evidence="2 3">
    <name type="scientific">Candidatus Cryptobacteroides merdavium</name>
    <dbReference type="NCBI Taxonomy" id="2840769"/>
    <lineage>
        <taxon>Bacteria</taxon>
        <taxon>Pseudomonadati</taxon>
        <taxon>Bacteroidota</taxon>
        <taxon>Bacteroidia</taxon>
        <taxon>Bacteroidales</taxon>
        <taxon>Candidatus Cryptobacteroides</taxon>
    </lineage>
</organism>
<dbReference type="Pfam" id="PF01170">
    <property type="entry name" value="UPF0020"/>
    <property type="match status" value="1"/>
</dbReference>
<dbReference type="Proteomes" id="UP000823619">
    <property type="component" value="Unassembled WGS sequence"/>
</dbReference>
<name>A0A9D9HC27_9BACT</name>
<dbReference type="InterPro" id="IPR050210">
    <property type="entry name" value="tRNA_Adenine-N(6)_MTase"/>
</dbReference>
<dbReference type="InterPro" id="IPR000241">
    <property type="entry name" value="RlmKL-like_Mtase"/>
</dbReference>
<accession>A0A9D9HC27</accession>
<protein>
    <recommendedName>
        <fullName evidence="1">Ribosomal RNA large subunit methyltransferase K/L-like methyltransferase domain-containing protein</fullName>
    </recommendedName>
</protein>
<gene>
    <name evidence="2" type="ORF">IAC23_06845</name>
</gene>
<evidence type="ECO:0000313" key="3">
    <source>
        <dbReference type="Proteomes" id="UP000823619"/>
    </source>
</evidence>
<dbReference type="Gene3D" id="3.40.50.150">
    <property type="entry name" value="Vaccinia Virus protein VP39"/>
    <property type="match status" value="1"/>
</dbReference>
<reference evidence="2" key="2">
    <citation type="journal article" date="2021" name="PeerJ">
        <title>Extensive microbial diversity within the chicken gut microbiome revealed by metagenomics and culture.</title>
        <authorList>
            <person name="Gilroy R."/>
            <person name="Ravi A."/>
            <person name="Getino M."/>
            <person name="Pursley I."/>
            <person name="Horton D.L."/>
            <person name="Alikhan N.F."/>
            <person name="Baker D."/>
            <person name="Gharbi K."/>
            <person name="Hall N."/>
            <person name="Watson M."/>
            <person name="Adriaenssens E.M."/>
            <person name="Foster-Nyarko E."/>
            <person name="Jarju S."/>
            <person name="Secka A."/>
            <person name="Antonio M."/>
            <person name="Oren A."/>
            <person name="Chaudhuri R.R."/>
            <person name="La Ragione R."/>
            <person name="Hildebrand F."/>
            <person name="Pallen M.J."/>
        </authorList>
    </citation>
    <scope>NUCLEOTIDE SEQUENCE</scope>
    <source>
        <strain evidence="2">D5-748</strain>
    </source>
</reference>
<evidence type="ECO:0000313" key="2">
    <source>
        <dbReference type="EMBL" id="MBO8445394.1"/>
    </source>
</evidence>
<sequence>MVTKTGTRHEPGEFRFKRFSVRNERSAMKVNTDGVILGAAMTITGDERHILDIGTGTGTIALMAAQRISDILKGKDTALQTGQDRFNGTDGDEKDCRSGADTGIAGNIGFMITGIDIDKDSAEEAAWNFSRTEWSGHLKAAHLSLDEYAAVLTPETRFCLICSNPPYYTGDLKAPDMRRCNARHSGSMSWQDITDFAEKFLSEDGRLALILPSDQERNLIRHAAMKGLYASRLLHIRTVHRKAPGRTVAEFLRYRTADMAEDMLTIQDGGAYTPEYKSLLSDFLVNF</sequence>
<dbReference type="InterPro" id="IPR029063">
    <property type="entry name" value="SAM-dependent_MTases_sf"/>
</dbReference>
<evidence type="ECO:0000259" key="1">
    <source>
        <dbReference type="Pfam" id="PF01170"/>
    </source>
</evidence>
<dbReference type="AlphaFoldDB" id="A0A9D9HC27"/>
<reference evidence="2" key="1">
    <citation type="submission" date="2020-10" db="EMBL/GenBank/DDBJ databases">
        <authorList>
            <person name="Gilroy R."/>
        </authorList>
    </citation>
    <scope>NUCLEOTIDE SEQUENCE</scope>
    <source>
        <strain evidence="2">D5-748</strain>
    </source>
</reference>
<dbReference type="PANTHER" id="PTHR47739">
    <property type="entry name" value="TRNA1(VAL) (ADENINE(37)-N6)-METHYLTRANSFERASE"/>
    <property type="match status" value="1"/>
</dbReference>
<dbReference type="PANTHER" id="PTHR47739:SF1">
    <property type="entry name" value="TRNA1(VAL) (ADENINE(37)-N6)-METHYLTRANSFERASE"/>
    <property type="match status" value="1"/>
</dbReference>
<comment type="caution">
    <text evidence="2">The sequence shown here is derived from an EMBL/GenBank/DDBJ whole genome shotgun (WGS) entry which is preliminary data.</text>
</comment>
<proteinExistence type="predicted"/>